<gene>
    <name evidence="1" type="ORF">PsAD2_00175</name>
</gene>
<comment type="caution">
    <text evidence="1">The sequence shown here is derived from an EMBL/GenBank/DDBJ whole genome shotgun (WGS) entry which is preliminary data.</text>
</comment>
<dbReference type="AlphaFoldDB" id="A0A166BD97"/>
<accession>A0A166BD97</accession>
<organism evidence="1 2">
    <name type="scientific">Pseudovibrio axinellae</name>
    <dbReference type="NCBI Taxonomy" id="989403"/>
    <lineage>
        <taxon>Bacteria</taxon>
        <taxon>Pseudomonadati</taxon>
        <taxon>Pseudomonadota</taxon>
        <taxon>Alphaproteobacteria</taxon>
        <taxon>Hyphomicrobiales</taxon>
        <taxon>Stappiaceae</taxon>
        <taxon>Pseudovibrio</taxon>
    </lineage>
</organism>
<dbReference type="PATRIC" id="fig|989403.3.peg.185"/>
<dbReference type="Proteomes" id="UP000076577">
    <property type="component" value="Unassembled WGS sequence"/>
</dbReference>
<sequence>MRLSEALTSALSADKTSWRSIEIPVTGRMSGLVTKRLISPARNWELLNVSNGFFAIIR</sequence>
<evidence type="ECO:0000313" key="1">
    <source>
        <dbReference type="EMBL" id="KZL22149.1"/>
    </source>
</evidence>
<dbReference type="EMBL" id="LMCB01000001">
    <property type="protein sequence ID" value="KZL22149.1"/>
    <property type="molecule type" value="Genomic_DNA"/>
</dbReference>
<protein>
    <submittedName>
        <fullName evidence="1">Uncharacterized protein</fullName>
    </submittedName>
</protein>
<proteinExistence type="predicted"/>
<keyword evidence="2" id="KW-1185">Reference proteome</keyword>
<evidence type="ECO:0000313" key="2">
    <source>
        <dbReference type="Proteomes" id="UP000076577"/>
    </source>
</evidence>
<reference evidence="1 2" key="1">
    <citation type="journal article" date="2016" name="Front. Microbiol.">
        <title>Comparative Genomic Analysis Reveals a Diverse Repertoire of Genes Involved in Prokaryote-Eukaryote Interactions within the Pseudovibrio Genus.</title>
        <authorList>
            <person name="Romano S."/>
            <person name="Fernandez-Guerra A."/>
            <person name="Reen F.J."/>
            <person name="Glockner F.O."/>
            <person name="Crowley S.P."/>
            <person name="O'Sullivan O."/>
            <person name="Cotter P.D."/>
            <person name="Adams C."/>
            <person name="Dobson A.D."/>
            <person name="O'Gara F."/>
        </authorList>
    </citation>
    <scope>NUCLEOTIDE SEQUENCE [LARGE SCALE GENOMIC DNA]</scope>
    <source>
        <strain evidence="1 2">Ad2</strain>
    </source>
</reference>
<name>A0A166BD97_9HYPH</name>